<dbReference type="GO" id="GO:0015344">
    <property type="term" value="F:siderophore uptake transmembrane transporter activity"/>
    <property type="evidence" value="ECO:0007669"/>
    <property type="project" value="TreeGrafter"/>
</dbReference>
<feature type="chain" id="PRO_5002959950" evidence="9">
    <location>
        <begin position="28"/>
        <end position="643"/>
    </location>
</feature>
<dbReference type="eggNOG" id="COG4771">
    <property type="taxonomic scope" value="Bacteria"/>
</dbReference>
<comment type="subcellular location">
    <subcellularLocation>
        <location evidence="1 8">Cell outer membrane</location>
        <topology evidence="1 8">Multi-pass membrane protein</topology>
    </subcellularLocation>
</comment>
<keyword evidence="11" id="KW-0675">Receptor</keyword>
<feature type="signal peptide" evidence="9">
    <location>
        <begin position="1"/>
        <end position="27"/>
    </location>
</feature>
<keyword evidence="7 8" id="KW-0998">Cell outer membrane</keyword>
<dbReference type="Proteomes" id="UP000002601">
    <property type="component" value="Chromosome"/>
</dbReference>
<evidence type="ECO:0000256" key="8">
    <source>
        <dbReference type="PROSITE-ProRule" id="PRU01360"/>
    </source>
</evidence>
<sequence>MIRLRLAVVALSLILLAMVAGTAPSFAEDKDVSAELEKLDLEDLLQVEMISPSERKQSLENIAGSYTILTEDDIKRSGAKTVPEALRTVPGIVVTRTDTDKWAIGVRGFSGTFNSKQLILVDNRPITSPYFHGVIWSSQNLPIQAVKRIEVIRGPWTSLWGSESFNGVINIITKSAAEMQGTQSVTTAGTEGISQFIRKGGHISENATMAVYAKGEYEPGKNYHIRGRTEKGSTDWITGSGGFRADWLNAYTDQFSLQGQIAGSTITENSPPGNPFSANKDKSDYNGYVQILWDRKTGARSGMQFRSSYTRSSITVTDMENMSNTIDSEFIYSNEQLDDHFLTFGIGGKYFWDQFNQGENVQVTNDSIYRLDFSAFAKDRITLIDEKLFLTIGLKLDYSGGSDLAPQPTARLLYMEDDEEYWLAYSYANRKPGFWLRDGNYRVRVREREYTMDFTDDLDNEKLNSFEAGYRKLFSETLKLDVSLYLNSYDQMVTFNFDDSTNTATPYSGLSGVSYGTEIALDWQPYSFLTLRPSVDISNQDFQDVPAGIPGFSPPLNSALYNIKLQALIDLAEDWELDLFTSYLNSMDSKDLSTGFGFDVRLAWQARQDLLLELIGNNLLTNVYQGNYSPSEPSCSVRLTWDF</sequence>
<dbReference type="Gene3D" id="2.170.130.10">
    <property type="entry name" value="TonB-dependent receptor, plug domain"/>
    <property type="match status" value="1"/>
</dbReference>
<evidence type="ECO:0000256" key="2">
    <source>
        <dbReference type="ARBA" id="ARBA00022448"/>
    </source>
</evidence>
<comment type="similarity">
    <text evidence="8">Belongs to the TonB-dependent receptor family.</text>
</comment>
<reference evidence="11 12" key="1">
    <citation type="submission" date="2009-06" db="EMBL/GenBank/DDBJ databases">
        <title>Complete sequence of Desulfovibrio salexigens DSM 2638.</title>
        <authorList>
            <consortium name="US DOE Joint Genome Institute"/>
            <person name="Lucas S."/>
            <person name="Copeland A."/>
            <person name="Lapidus A."/>
            <person name="Glavina del Rio T."/>
            <person name="Tice H."/>
            <person name="Bruce D."/>
            <person name="Goodwin L."/>
            <person name="Pitluck S."/>
            <person name="Munk A.C."/>
            <person name="Brettin T."/>
            <person name="Detter J.C."/>
            <person name="Han C."/>
            <person name="Tapia R."/>
            <person name="Larimer F."/>
            <person name="Land M."/>
            <person name="Hauser L."/>
            <person name="Kyrpides N."/>
            <person name="Anderson I."/>
            <person name="Wall J.D."/>
            <person name="Arkin A.P."/>
            <person name="Dehal P."/>
            <person name="Chivian D."/>
            <person name="Giles B."/>
            <person name="Hazen T.C."/>
        </authorList>
    </citation>
    <scope>NUCLEOTIDE SEQUENCE [LARGE SCALE GENOMIC DNA]</scope>
    <source>
        <strain evidence="12">ATCC 14822 / DSM 2638 / NCIMB 8403 / VKM B-1763</strain>
    </source>
</reference>
<evidence type="ECO:0000256" key="5">
    <source>
        <dbReference type="ARBA" id="ARBA00022729"/>
    </source>
</evidence>
<dbReference type="InterPro" id="IPR037066">
    <property type="entry name" value="Plug_dom_sf"/>
</dbReference>
<dbReference type="PANTHER" id="PTHR30069">
    <property type="entry name" value="TONB-DEPENDENT OUTER MEMBRANE RECEPTOR"/>
    <property type="match status" value="1"/>
</dbReference>
<dbReference type="OrthoDB" id="9800913at2"/>
<keyword evidence="6 8" id="KW-0472">Membrane</keyword>
<dbReference type="AlphaFoldDB" id="C6BZU4"/>
<evidence type="ECO:0000313" key="12">
    <source>
        <dbReference type="Proteomes" id="UP000002601"/>
    </source>
</evidence>
<dbReference type="InterPro" id="IPR039426">
    <property type="entry name" value="TonB-dep_rcpt-like"/>
</dbReference>
<dbReference type="Pfam" id="PF07715">
    <property type="entry name" value="Plug"/>
    <property type="match status" value="1"/>
</dbReference>
<evidence type="ECO:0000256" key="7">
    <source>
        <dbReference type="ARBA" id="ARBA00023237"/>
    </source>
</evidence>
<keyword evidence="12" id="KW-1185">Reference proteome</keyword>
<evidence type="ECO:0000259" key="10">
    <source>
        <dbReference type="Pfam" id="PF07715"/>
    </source>
</evidence>
<organism evidence="11 12">
    <name type="scientific">Maridesulfovibrio salexigens (strain ATCC 14822 / DSM 2638 / NCIMB 8403 / VKM B-1763)</name>
    <name type="common">Desulfovibrio salexigens</name>
    <dbReference type="NCBI Taxonomy" id="526222"/>
    <lineage>
        <taxon>Bacteria</taxon>
        <taxon>Pseudomonadati</taxon>
        <taxon>Thermodesulfobacteriota</taxon>
        <taxon>Desulfovibrionia</taxon>
        <taxon>Desulfovibrionales</taxon>
        <taxon>Desulfovibrionaceae</taxon>
        <taxon>Maridesulfovibrio</taxon>
    </lineage>
</organism>
<dbReference type="PANTHER" id="PTHR30069:SF29">
    <property type="entry name" value="HEMOGLOBIN AND HEMOGLOBIN-HAPTOGLOBIN-BINDING PROTEIN 1-RELATED"/>
    <property type="match status" value="1"/>
</dbReference>
<keyword evidence="5 9" id="KW-0732">Signal</keyword>
<dbReference type="EMBL" id="CP001649">
    <property type="protein sequence ID" value="ACS79001.1"/>
    <property type="molecule type" value="Genomic_DNA"/>
</dbReference>
<dbReference type="SUPFAM" id="SSF56935">
    <property type="entry name" value="Porins"/>
    <property type="match status" value="1"/>
</dbReference>
<proteinExistence type="inferred from homology"/>
<evidence type="ECO:0000256" key="1">
    <source>
        <dbReference type="ARBA" id="ARBA00004571"/>
    </source>
</evidence>
<evidence type="ECO:0000256" key="4">
    <source>
        <dbReference type="ARBA" id="ARBA00022692"/>
    </source>
</evidence>
<dbReference type="InterPro" id="IPR036942">
    <property type="entry name" value="Beta-barrel_TonB_sf"/>
</dbReference>
<dbReference type="HOGENOM" id="CLU_008287_16_0_7"/>
<keyword evidence="2 8" id="KW-0813">Transport</keyword>
<feature type="domain" description="TonB-dependent receptor plug" evidence="10">
    <location>
        <begin position="59"/>
        <end position="168"/>
    </location>
</feature>
<evidence type="ECO:0000256" key="6">
    <source>
        <dbReference type="ARBA" id="ARBA00023136"/>
    </source>
</evidence>
<dbReference type="RefSeq" id="WP_015850820.1">
    <property type="nucleotide sequence ID" value="NC_012881.1"/>
</dbReference>
<dbReference type="InterPro" id="IPR012910">
    <property type="entry name" value="Plug_dom"/>
</dbReference>
<keyword evidence="3 8" id="KW-1134">Transmembrane beta strand</keyword>
<evidence type="ECO:0000256" key="3">
    <source>
        <dbReference type="ARBA" id="ARBA00022452"/>
    </source>
</evidence>
<dbReference type="GO" id="GO:0009279">
    <property type="term" value="C:cell outer membrane"/>
    <property type="evidence" value="ECO:0007669"/>
    <property type="project" value="UniProtKB-SubCell"/>
</dbReference>
<keyword evidence="4 8" id="KW-0812">Transmembrane</keyword>
<evidence type="ECO:0000313" key="11">
    <source>
        <dbReference type="EMBL" id="ACS79001.1"/>
    </source>
</evidence>
<dbReference type="GO" id="GO:0044718">
    <property type="term" value="P:siderophore transmembrane transport"/>
    <property type="evidence" value="ECO:0007669"/>
    <property type="project" value="TreeGrafter"/>
</dbReference>
<dbReference type="STRING" id="526222.Desal_0936"/>
<name>C6BZU4_MARSD</name>
<dbReference type="PROSITE" id="PS52016">
    <property type="entry name" value="TONB_DEPENDENT_REC_3"/>
    <property type="match status" value="1"/>
</dbReference>
<dbReference type="Gene3D" id="2.40.170.20">
    <property type="entry name" value="TonB-dependent receptor, beta-barrel domain"/>
    <property type="match status" value="1"/>
</dbReference>
<accession>C6BZU4</accession>
<gene>
    <name evidence="11" type="ordered locus">Desal_0936</name>
</gene>
<evidence type="ECO:0000256" key="9">
    <source>
        <dbReference type="SAM" id="SignalP"/>
    </source>
</evidence>
<protein>
    <submittedName>
        <fullName evidence="11">TonB-dependent receptor plug</fullName>
    </submittedName>
</protein>
<dbReference type="KEGG" id="dsa:Desal_0936"/>